<dbReference type="EMBL" id="JADIMU010000007">
    <property type="protein sequence ID" value="MBO8442304.1"/>
    <property type="molecule type" value="Genomic_DNA"/>
</dbReference>
<evidence type="ECO:0000256" key="1">
    <source>
        <dbReference type="ARBA" id="ARBA00023002"/>
    </source>
</evidence>
<dbReference type="GO" id="GO:0006212">
    <property type="term" value="P:uracil catabolic process"/>
    <property type="evidence" value="ECO:0007669"/>
    <property type="project" value="TreeGrafter"/>
</dbReference>
<dbReference type="InterPro" id="IPR028261">
    <property type="entry name" value="DPD_II"/>
</dbReference>
<evidence type="ECO:0000313" key="12">
    <source>
        <dbReference type="Proteomes" id="UP000823633"/>
    </source>
</evidence>
<evidence type="ECO:0000256" key="5">
    <source>
        <dbReference type="ARBA" id="ARBA00048792"/>
    </source>
</evidence>
<dbReference type="Gene3D" id="3.50.50.60">
    <property type="entry name" value="FAD/NAD(P)-binding domain"/>
    <property type="match status" value="1"/>
</dbReference>
<accession>A0A9D9H8Y7</accession>
<dbReference type="PANTHER" id="PTHR43073">
    <property type="entry name" value="DIHYDROPYRIMIDINE DEHYDROGENASE [NADP(+)]"/>
    <property type="match status" value="1"/>
</dbReference>
<dbReference type="SUPFAM" id="SSF51395">
    <property type="entry name" value="FMN-linked oxidoreductases"/>
    <property type="match status" value="1"/>
</dbReference>
<comment type="catalytic activity">
    <reaction evidence="5">
        <text>5,6-dihydrouracil + NAD(+) = uracil + NADH + H(+)</text>
        <dbReference type="Rhea" id="RHEA:20189"/>
        <dbReference type="ChEBI" id="CHEBI:15378"/>
        <dbReference type="ChEBI" id="CHEBI:15901"/>
        <dbReference type="ChEBI" id="CHEBI:17568"/>
        <dbReference type="ChEBI" id="CHEBI:57540"/>
        <dbReference type="ChEBI" id="CHEBI:57945"/>
        <dbReference type="EC" id="1.3.1.1"/>
    </reaction>
</comment>
<evidence type="ECO:0000259" key="9">
    <source>
        <dbReference type="Pfam" id="PF07992"/>
    </source>
</evidence>
<dbReference type="NCBIfam" id="TIGR03315">
    <property type="entry name" value="Se_ygfK"/>
    <property type="match status" value="1"/>
</dbReference>
<dbReference type="InterPro" id="IPR023753">
    <property type="entry name" value="FAD/NAD-binding_dom"/>
</dbReference>
<dbReference type="GO" id="GO:0050661">
    <property type="term" value="F:NADP binding"/>
    <property type="evidence" value="ECO:0007669"/>
    <property type="project" value="TreeGrafter"/>
</dbReference>
<dbReference type="EC" id="1.3.1.1" evidence="8"/>
<reference evidence="11" key="2">
    <citation type="journal article" date="2021" name="PeerJ">
        <title>Extensive microbial diversity within the chicken gut microbiome revealed by metagenomics and culture.</title>
        <authorList>
            <person name="Gilroy R."/>
            <person name="Ravi A."/>
            <person name="Getino M."/>
            <person name="Pursley I."/>
            <person name="Horton D.L."/>
            <person name="Alikhan N.F."/>
            <person name="Baker D."/>
            <person name="Gharbi K."/>
            <person name="Hall N."/>
            <person name="Watson M."/>
            <person name="Adriaenssens E.M."/>
            <person name="Foster-Nyarko E."/>
            <person name="Jarju S."/>
            <person name="Secka A."/>
            <person name="Antonio M."/>
            <person name="Oren A."/>
            <person name="Chaudhuri R.R."/>
            <person name="La Ragione R."/>
            <person name="Hildebrand F."/>
            <person name="Pallen M.J."/>
        </authorList>
    </citation>
    <scope>NUCLEOTIDE SEQUENCE</scope>
    <source>
        <strain evidence="11">11167</strain>
    </source>
</reference>
<dbReference type="GO" id="GO:0002058">
    <property type="term" value="F:uracil binding"/>
    <property type="evidence" value="ECO:0007669"/>
    <property type="project" value="TreeGrafter"/>
</dbReference>
<evidence type="ECO:0000313" key="11">
    <source>
        <dbReference type="EMBL" id="MBO8442304.1"/>
    </source>
</evidence>
<dbReference type="GO" id="GO:0006210">
    <property type="term" value="P:thymine catabolic process"/>
    <property type="evidence" value="ECO:0007669"/>
    <property type="project" value="TreeGrafter"/>
</dbReference>
<feature type="domain" description="Dihydroprymidine dehydrogenase" evidence="10">
    <location>
        <begin position="454"/>
        <end position="534"/>
    </location>
</feature>
<evidence type="ECO:0000259" key="10">
    <source>
        <dbReference type="Pfam" id="PF14691"/>
    </source>
</evidence>
<dbReference type="GO" id="GO:0051536">
    <property type="term" value="F:iron-sulfur cluster binding"/>
    <property type="evidence" value="ECO:0007669"/>
    <property type="project" value="InterPro"/>
</dbReference>
<protein>
    <recommendedName>
        <fullName evidence="8">dihydrouracil dehydrogenase (NAD(+))</fullName>
        <ecNumber evidence="8">1.3.1.1</ecNumber>
    </recommendedName>
    <alternativeName>
        <fullName evidence="3">Dihydrothymine dehydrogenase</fullName>
    </alternativeName>
    <alternativeName>
        <fullName evidence="2">Dihydrouracil dehydrogenase</fullName>
    </alternativeName>
</protein>
<dbReference type="SUPFAM" id="SSF51971">
    <property type="entry name" value="Nucleotide-binding domain"/>
    <property type="match status" value="1"/>
</dbReference>
<feature type="domain" description="FAD/NAD(P)-binding" evidence="9">
    <location>
        <begin position="553"/>
        <end position="697"/>
    </location>
</feature>
<dbReference type="InterPro" id="IPR009051">
    <property type="entry name" value="Helical_ferredxn"/>
</dbReference>
<dbReference type="InterPro" id="IPR017701">
    <property type="entry name" value="Se_rdtase_YgfK"/>
</dbReference>
<organism evidence="11 12">
    <name type="scientific">Candidatus Aphodenecus pullistercoris</name>
    <dbReference type="NCBI Taxonomy" id="2840669"/>
    <lineage>
        <taxon>Bacteria</taxon>
        <taxon>Pseudomonadati</taxon>
        <taxon>Spirochaetota</taxon>
        <taxon>Spirochaetia</taxon>
        <taxon>Spirochaetales</taxon>
        <taxon>Candidatus Aphodenecus</taxon>
    </lineage>
</organism>
<dbReference type="AlphaFoldDB" id="A0A9D9H8Y7"/>
<name>A0A9D9H8Y7_9SPIR</name>
<dbReference type="PRINTS" id="PR00419">
    <property type="entry name" value="ADXRDTASE"/>
</dbReference>
<dbReference type="Pfam" id="PF14691">
    <property type="entry name" value="Fer4_20"/>
    <property type="match status" value="1"/>
</dbReference>
<comment type="subunit">
    <text evidence="7">Heterotetramer of 2 PreA and 2 PreT subunits.</text>
</comment>
<reference evidence="11" key="1">
    <citation type="submission" date="2020-10" db="EMBL/GenBank/DDBJ databases">
        <authorList>
            <person name="Gilroy R."/>
        </authorList>
    </citation>
    <scope>NUCLEOTIDE SEQUENCE</scope>
    <source>
        <strain evidence="11">11167</strain>
    </source>
</reference>
<dbReference type="Pfam" id="PF07992">
    <property type="entry name" value="Pyr_redox_2"/>
    <property type="match status" value="1"/>
</dbReference>
<sequence>MSDRMRSIPFGNLLERVFGELRAQGSVFSIAASDFYKDSAECPVHVFGQRASCALGPAAGPHTQLAQNIITSYLVGARFIELKTVQVMDELEIAKPCIDARDEGYNVEWSTEYTLPKAYDEYLKAWIVVHLLDILTHEDWTEPSFIFNMSVGYNLEGIKTEKMQRFIDSMEDADVDGRFDGYIDILRDKLSAGLLAGTPFEGAEERALSLLGRISKRISPSVTLSTMHGCPPQEIEAICSYMLSEKKLDTFVKLNPTLLGYDEVRRILDSLGYSYVTLRRESFEHDLQWDDAIAMLTRLRQLAASLGRGFGVKLTNTLGSVNDQERLPGDEMYMSGRALFPISTSVARRLSEVFDGKLPISYSGGANALNVRELYETGIHPITVATDMLRPGGYLKLSQMAHLLEGCTAGMMDHIDLDRLCALNDKAREGGYSLRKEDRGEDSVKLGQPLPVTDCYVAPCVAACPIHQDIPEYIYLMGEGRYAEALAVIYDKNALPGITGWICDHQCQRHCSRMDYEGAIAIRKIKSLAVEKGKKEYLEEIWSAPEEPSEVRAAVVGAGPAGLSASLFLARAGYDVTLLEREEKAGGVVSNVIPDFRIPDEVVQGDVDFIASNGVKMVFGVDPASLSLQALKDEGYDWVFYALGAEEPVQARITGEGPRVDATSYLKRFKAGEPMSPSSRVVVMGGGNTAMDAARAAV</sequence>
<proteinExistence type="predicted"/>
<comment type="catalytic activity">
    <reaction evidence="4">
        <text>5,6-dihydrothymine + NAD(+) = thymine + NADH + H(+)</text>
        <dbReference type="Rhea" id="RHEA:28791"/>
        <dbReference type="ChEBI" id="CHEBI:15378"/>
        <dbReference type="ChEBI" id="CHEBI:17821"/>
        <dbReference type="ChEBI" id="CHEBI:27468"/>
        <dbReference type="ChEBI" id="CHEBI:57540"/>
        <dbReference type="ChEBI" id="CHEBI:57945"/>
        <dbReference type="EC" id="1.3.1.1"/>
    </reaction>
</comment>
<evidence type="ECO:0000256" key="7">
    <source>
        <dbReference type="ARBA" id="ARBA00049714"/>
    </source>
</evidence>
<evidence type="ECO:0000256" key="3">
    <source>
        <dbReference type="ARBA" id="ARBA00032722"/>
    </source>
</evidence>
<dbReference type="Proteomes" id="UP000823633">
    <property type="component" value="Unassembled WGS sequence"/>
</dbReference>
<dbReference type="PANTHER" id="PTHR43073:SF2">
    <property type="entry name" value="DIHYDROPYRIMIDINE DEHYDROGENASE [NADP(+)]"/>
    <property type="match status" value="1"/>
</dbReference>
<feature type="non-terminal residue" evidence="11">
    <location>
        <position position="698"/>
    </location>
</feature>
<comment type="caution">
    <text evidence="11">The sequence shown here is derived from an EMBL/GenBank/DDBJ whole genome shotgun (WGS) entry which is preliminary data.</text>
</comment>
<evidence type="ECO:0000256" key="8">
    <source>
        <dbReference type="ARBA" id="ARBA00049728"/>
    </source>
</evidence>
<dbReference type="SUPFAM" id="SSF46548">
    <property type="entry name" value="alpha-helical ferredoxin"/>
    <property type="match status" value="1"/>
</dbReference>
<keyword evidence="1" id="KW-0560">Oxidoreductase</keyword>
<dbReference type="InterPro" id="IPR036188">
    <property type="entry name" value="FAD/NAD-bd_sf"/>
</dbReference>
<gene>
    <name evidence="11" type="primary">ygfK</name>
    <name evidence="11" type="ORF">IAC42_00880</name>
</gene>
<comment type="function">
    <text evidence="6">Involved in pyrimidine base degradation. Catalyzes physiologically the reduction of uracil to 5,6-dihydrouracil (DHU) by using NADH as a specific cosubstrate. It also catalyzes the reverse reaction and the reduction of thymine to 5,6-dihydrothymine (DHT).</text>
</comment>
<dbReference type="GO" id="GO:0004159">
    <property type="term" value="F:dihydropyrimidine dehydrogenase (NAD+) activity"/>
    <property type="evidence" value="ECO:0007669"/>
    <property type="project" value="UniProtKB-EC"/>
</dbReference>
<evidence type="ECO:0000256" key="2">
    <source>
        <dbReference type="ARBA" id="ARBA00030119"/>
    </source>
</evidence>
<evidence type="ECO:0000256" key="4">
    <source>
        <dbReference type="ARBA" id="ARBA00047685"/>
    </source>
</evidence>
<dbReference type="Gene3D" id="1.10.1060.10">
    <property type="entry name" value="Alpha-helical ferredoxin"/>
    <property type="match status" value="1"/>
</dbReference>
<evidence type="ECO:0000256" key="6">
    <source>
        <dbReference type="ARBA" id="ARBA00049578"/>
    </source>
</evidence>